<dbReference type="AlphaFoldDB" id="A0AAN9C155"/>
<accession>A0AAN9C155</accession>
<comment type="caution">
    <text evidence="3">The sequence shown here is derived from an EMBL/GenBank/DDBJ whole genome shotgun (WGS) entry which is preliminary data.</text>
</comment>
<organism evidence="3 4">
    <name type="scientific">Littorina saxatilis</name>
    <dbReference type="NCBI Taxonomy" id="31220"/>
    <lineage>
        <taxon>Eukaryota</taxon>
        <taxon>Metazoa</taxon>
        <taxon>Spiralia</taxon>
        <taxon>Lophotrochozoa</taxon>
        <taxon>Mollusca</taxon>
        <taxon>Gastropoda</taxon>
        <taxon>Caenogastropoda</taxon>
        <taxon>Littorinimorpha</taxon>
        <taxon>Littorinoidea</taxon>
        <taxon>Littorinidae</taxon>
        <taxon>Littorina</taxon>
    </lineage>
</organism>
<sequence length="253" mass="28331">MCCLYYLALALQAVLTCTMLATAAQPTERQDVMGSYTLSNEKQCQRLCWYRPLCTSYSYFTGMTEVAGRNNSQSNCVLHTTSVEATQANTPEHFAGWSEKQASHSGISSACRNRPCNQRSVCIPSYSMSSPVCLLMPSQCGTPEPVSNGDVIAFHGNHQDDVALVQCDDAYVASPRDVSVDLRCQVTSAWTAFQGTCIQYEYKFEARNTNFMQLPWSLIENSSMCIQVLDYQVGQYYLNLKQGQSQYLHFTIR</sequence>
<evidence type="ECO:0000313" key="3">
    <source>
        <dbReference type="EMBL" id="KAK7116501.1"/>
    </source>
</evidence>
<protein>
    <recommendedName>
        <fullName evidence="5">Apple domain-containing protein</fullName>
    </recommendedName>
</protein>
<evidence type="ECO:0008006" key="5">
    <source>
        <dbReference type="Google" id="ProtNLM"/>
    </source>
</evidence>
<feature type="signal peptide" evidence="2">
    <location>
        <begin position="1"/>
        <end position="23"/>
    </location>
</feature>
<dbReference type="InterPro" id="IPR035976">
    <property type="entry name" value="Sushi/SCR/CCP_sf"/>
</dbReference>
<evidence type="ECO:0000256" key="2">
    <source>
        <dbReference type="SAM" id="SignalP"/>
    </source>
</evidence>
<gene>
    <name evidence="3" type="ORF">V1264_002168</name>
</gene>
<evidence type="ECO:0000256" key="1">
    <source>
        <dbReference type="ARBA" id="ARBA00023157"/>
    </source>
</evidence>
<name>A0AAN9C155_9CAEN</name>
<keyword evidence="4" id="KW-1185">Reference proteome</keyword>
<dbReference type="SUPFAM" id="SSF57535">
    <property type="entry name" value="Complement control module/SCR domain"/>
    <property type="match status" value="1"/>
</dbReference>
<evidence type="ECO:0000313" key="4">
    <source>
        <dbReference type="Proteomes" id="UP001374579"/>
    </source>
</evidence>
<dbReference type="Gene3D" id="3.50.4.10">
    <property type="entry name" value="Hepatocyte Growth Factor"/>
    <property type="match status" value="1"/>
</dbReference>
<dbReference type="EMBL" id="JBAMIC010000001">
    <property type="protein sequence ID" value="KAK7116501.1"/>
    <property type="molecule type" value="Genomic_DNA"/>
</dbReference>
<reference evidence="3 4" key="1">
    <citation type="submission" date="2024-02" db="EMBL/GenBank/DDBJ databases">
        <title>Chromosome-scale genome assembly of the rough periwinkle Littorina saxatilis.</title>
        <authorList>
            <person name="De Jode A."/>
            <person name="Faria R."/>
            <person name="Formenti G."/>
            <person name="Sims Y."/>
            <person name="Smith T.P."/>
            <person name="Tracey A."/>
            <person name="Wood J.M.D."/>
            <person name="Zagrodzka Z.B."/>
            <person name="Johannesson K."/>
            <person name="Butlin R.K."/>
            <person name="Leder E.H."/>
        </authorList>
    </citation>
    <scope>NUCLEOTIDE SEQUENCE [LARGE SCALE GENOMIC DNA]</scope>
    <source>
        <strain evidence="3">Snail1</strain>
        <tissue evidence="3">Muscle</tissue>
    </source>
</reference>
<keyword evidence="1" id="KW-1015">Disulfide bond</keyword>
<feature type="chain" id="PRO_5042949584" description="Apple domain-containing protein" evidence="2">
    <location>
        <begin position="24"/>
        <end position="253"/>
    </location>
</feature>
<keyword evidence="2" id="KW-0732">Signal</keyword>
<dbReference type="Proteomes" id="UP001374579">
    <property type="component" value="Unassembled WGS sequence"/>
</dbReference>
<proteinExistence type="predicted"/>